<dbReference type="PANTHER" id="PTHR37984">
    <property type="entry name" value="PROTEIN CBG26694"/>
    <property type="match status" value="1"/>
</dbReference>
<dbReference type="AlphaFoldDB" id="A0AAD9JUD1"/>
<sequence>MRVITLVEEPTPWVSQIVVTPNKSGEIRVCMDPHELNKVLLREHYTLPVIEDVLHEMSGSKVFAKADLSSGYWHVILNDASSLLTTFQTNFGRYRWLRLPFGLNVSSEIFQRKFIDAFRGLPGVVCIADDIVIHAETKEDHGTRLRGFLSRCIELGIKLNKAKMEVAVDSITFMGHCINAHELSVDPEKVSAITKMKAPQNIYELRRFLGMVNYVMKFMPNRAGVLYPLHNLLKKDVEWNWSSAQQEALDKVKLLITKTPVLAFYDPGKELTLENDAYHKPLVVICSKPLSKAPRRLQNLLLQAMNYSYTIEYRPGKNIPIADTLSRSPILTSTVQEMHVNNVTLHPMRDEGLELRIDNPLMTLGQMIVKGWPDDRNKVAPILLPYYNYRDELFVENGIIVRGELIGIPSSLRKSMKEKVHTGHLGINACLRRARNLIYWPDYHSNFFEVDVLSETTSGAVIAKLKNNFAVMAFRKHSSAIMAHSTPGRRSVHSSKNGIFIMSSSAPATAKLMVQLKLKYENANSEKEASSKERNRTKENSQGKAYPHLHTGDNVRIQPLVPGNRELKEATVTKQLTNRSYEVETDRGQRYRRNRRHLRSTERSIHTQPSQQRCIGELTIRQTNSKTPDNGKHITKELHSPVPCVPPSVPVTTTRSGRRIVPPSRYKDDVYVGAKDM</sequence>
<dbReference type="EMBL" id="JAODUP010000152">
    <property type="protein sequence ID" value="KAK2159462.1"/>
    <property type="molecule type" value="Genomic_DNA"/>
</dbReference>
<comment type="caution">
    <text evidence="3">The sequence shown here is derived from an EMBL/GenBank/DDBJ whole genome shotgun (WGS) entry which is preliminary data.</text>
</comment>
<evidence type="ECO:0000259" key="2">
    <source>
        <dbReference type="PROSITE" id="PS50878"/>
    </source>
</evidence>
<gene>
    <name evidence="3" type="ORF">LSH36_152g00003</name>
</gene>
<feature type="region of interest" description="Disordered" evidence="1">
    <location>
        <begin position="522"/>
        <end position="557"/>
    </location>
</feature>
<evidence type="ECO:0000313" key="3">
    <source>
        <dbReference type="EMBL" id="KAK2159462.1"/>
    </source>
</evidence>
<evidence type="ECO:0000256" key="1">
    <source>
        <dbReference type="SAM" id="MobiDB-lite"/>
    </source>
</evidence>
<dbReference type="InterPro" id="IPR043128">
    <property type="entry name" value="Rev_trsase/Diguanyl_cyclase"/>
</dbReference>
<dbReference type="CDD" id="cd01647">
    <property type="entry name" value="RT_LTR"/>
    <property type="match status" value="1"/>
</dbReference>
<accession>A0AAD9JUD1</accession>
<dbReference type="SUPFAM" id="SSF56672">
    <property type="entry name" value="DNA/RNA polymerases"/>
    <property type="match status" value="1"/>
</dbReference>
<dbReference type="InterPro" id="IPR000477">
    <property type="entry name" value="RT_dom"/>
</dbReference>
<dbReference type="PANTHER" id="PTHR37984:SF8">
    <property type="entry name" value="CCHC-TYPE DOMAIN-CONTAINING PROTEIN"/>
    <property type="match status" value="1"/>
</dbReference>
<dbReference type="PROSITE" id="PS50878">
    <property type="entry name" value="RT_POL"/>
    <property type="match status" value="1"/>
</dbReference>
<keyword evidence="4" id="KW-1185">Reference proteome</keyword>
<dbReference type="Gene3D" id="3.10.10.10">
    <property type="entry name" value="HIV Type 1 Reverse Transcriptase, subunit A, domain 1"/>
    <property type="match status" value="1"/>
</dbReference>
<reference evidence="3" key="1">
    <citation type="journal article" date="2023" name="Mol. Biol. Evol.">
        <title>Third-Generation Sequencing Reveals the Adaptive Role of the Epigenome in Three Deep-Sea Polychaetes.</title>
        <authorList>
            <person name="Perez M."/>
            <person name="Aroh O."/>
            <person name="Sun Y."/>
            <person name="Lan Y."/>
            <person name="Juniper S.K."/>
            <person name="Young C.R."/>
            <person name="Angers B."/>
            <person name="Qian P.Y."/>
        </authorList>
    </citation>
    <scope>NUCLEOTIDE SEQUENCE</scope>
    <source>
        <strain evidence="3">P08H-3</strain>
    </source>
</reference>
<dbReference type="Gene3D" id="3.30.70.270">
    <property type="match status" value="2"/>
</dbReference>
<dbReference type="InterPro" id="IPR043502">
    <property type="entry name" value="DNA/RNA_pol_sf"/>
</dbReference>
<dbReference type="Pfam" id="PF00078">
    <property type="entry name" value="RVT_1"/>
    <property type="match status" value="1"/>
</dbReference>
<dbReference type="InterPro" id="IPR050951">
    <property type="entry name" value="Retrovirus_Pol_polyprotein"/>
</dbReference>
<dbReference type="FunFam" id="3.30.70.270:FF:000026">
    <property type="entry name" value="Transposon Ty3-G Gag-Pol polyprotein"/>
    <property type="match status" value="1"/>
</dbReference>
<evidence type="ECO:0000313" key="4">
    <source>
        <dbReference type="Proteomes" id="UP001208570"/>
    </source>
</evidence>
<feature type="compositionally biased region" description="Basic and acidic residues" evidence="1">
    <location>
        <begin position="522"/>
        <end position="541"/>
    </location>
</feature>
<dbReference type="Proteomes" id="UP001208570">
    <property type="component" value="Unassembled WGS sequence"/>
</dbReference>
<feature type="domain" description="Reverse transcriptase" evidence="2">
    <location>
        <begin position="1"/>
        <end position="178"/>
    </location>
</feature>
<protein>
    <recommendedName>
        <fullName evidence="2">Reverse transcriptase domain-containing protein</fullName>
    </recommendedName>
</protein>
<organism evidence="3 4">
    <name type="scientific">Paralvinella palmiformis</name>
    <dbReference type="NCBI Taxonomy" id="53620"/>
    <lineage>
        <taxon>Eukaryota</taxon>
        <taxon>Metazoa</taxon>
        <taxon>Spiralia</taxon>
        <taxon>Lophotrochozoa</taxon>
        <taxon>Annelida</taxon>
        <taxon>Polychaeta</taxon>
        <taxon>Sedentaria</taxon>
        <taxon>Canalipalpata</taxon>
        <taxon>Terebellida</taxon>
        <taxon>Terebelliformia</taxon>
        <taxon>Alvinellidae</taxon>
        <taxon>Paralvinella</taxon>
    </lineage>
</organism>
<dbReference type="Gene3D" id="1.10.340.70">
    <property type="match status" value="1"/>
</dbReference>
<proteinExistence type="predicted"/>
<name>A0AAD9JUD1_9ANNE</name>